<keyword evidence="1" id="KW-0472">Membrane</keyword>
<dbReference type="Proteomes" id="UP000507222">
    <property type="component" value="Unassembled WGS sequence"/>
</dbReference>
<reference evidence="2 4" key="2">
    <citation type="submission" date="2020-05" db="EMBL/GenBank/DDBJ databases">
        <authorList>
            <person name="Campoy J."/>
            <person name="Schneeberger K."/>
            <person name="Spophaly S."/>
        </authorList>
    </citation>
    <scope>NUCLEOTIDE SEQUENCE [LARGE SCALE GENOMIC DNA]</scope>
    <source>
        <strain evidence="2">PruArmRojPasFocal</strain>
    </source>
</reference>
<evidence type="ECO:0000313" key="5">
    <source>
        <dbReference type="Proteomes" id="UP000507245"/>
    </source>
</evidence>
<organism evidence="2 4">
    <name type="scientific">Prunus armeniaca</name>
    <name type="common">Apricot</name>
    <name type="synonym">Armeniaca vulgaris</name>
    <dbReference type="NCBI Taxonomy" id="36596"/>
    <lineage>
        <taxon>Eukaryota</taxon>
        <taxon>Viridiplantae</taxon>
        <taxon>Streptophyta</taxon>
        <taxon>Embryophyta</taxon>
        <taxon>Tracheophyta</taxon>
        <taxon>Spermatophyta</taxon>
        <taxon>Magnoliopsida</taxon>
        <taxon>eudicotyledons</taxon>
        <taxon>Gunneridae</taxon>
        <taxon>Pentapetalae</taxon>
        <taxon>rosids</taxon>
        <taxon>fabids</taxon>
        <taxon>Rosales</taxon>
        <taxon>Rosaceae</taxon>
        <taxon>Amygdaloideae</taxon>
        <taxon>Amygdaleae</taxon>
        <taxon>Prunus</taxon>
    </lineage>
</organism>
<sequence length="69" mass="7842">MKETYSLTTEGSRNLMRQSVKIGFHWALLAFLSKPFSASYIVLAYRPAYSATYAAFSYCKYGSTSYLEC</sequence>
<accession>A0A6J5TF95</accession>
<keyword evidence="1" id="KW-0812">Transmembrane</keyword>
<name>A0A6J5TF95_PRUAR</name>
<dbReference type="EMBL" id="CAEKKB010000001">
    <property type="protein sequence ID" value="CAB4292454.1"/>
    <property type="molecule type" value="Genomic_DNA"/>
</dbReference>
<proteinExistence type="predicted"/>
<gene>
    <name evidence="2" type="ORF">CURHAP_LOCUS853</name>
    <name evidence="3" type="ORF">ORAREDHAP_LOCUS850</name>
</gene>
<protein>
    <submittedName>
        <fullName evidence="2">Uncharacterized protein</fullName>
    </submittedName>
</protein>
<dbReference type="AlphaFoldDB" id="A0A6J5TF95"/>
<evidence type="ECO:0000313" key="3">
    <source>
        <dbReference type="EMBL" id="CAB4292454.1"/>
    </source>
</evidence>
<keyword evidence="5" id="KW-1185">Reference proteome</keyword>
<evidence type="ECO:0000256" key="1">
    <source>
        <dbReference type="SAM" id="Phobius"/>
    </source>
</evidence>
<reference evidence="5" key="1">
    <citation type="journal article" date="2020" name="Genome Biol.">
        <title>Gamete binning: chromosome-level and haplotype-resolved genome assembly enabled by high-throughput single-cell sequencing of gamete genomes.</title>
        <authorList>
            <person name="Campoy J.A."/>
            <person name="Sun H."/>
            <person name="Goel M."/>
            <person name="Jiao W.-B."/>
            <person name="Folz-Donahue K."/>
            <person name="Wang N."/>
            <person name="Rubio M."/>
            <person name="Liu C."/>
            <person name="Kukat C."/>
            <person name="Ruiz D."/>
            <person name="Huettel B."/>
            <person name="Schneeberger K."/>
        </authorList>
    </citation>
    <scope>NUCLEOTIDE SEQUENCE [LARGE SCALE GENOMIC DNA]</scope>
    <source>
        <strain evidence="5">cv. Rojo Pasion</strain>
    </source>
</reference>
<dbReference type="EMBL" id="CAEKDK010000001">
    <property type="protein sequence ID" value="CAB4261877.1"/>
    <property type="molecule type" value="Genomic_DNA"/>
</dbReference>
<dbReference type="Proteomes" id="UP000507245">
    <property type="component" value="Unassembled WGS sequence"/>
</dbReference>
<evidence type="ECO:0000313" key="4">
    <source>
        <dbReference type="Proteomes" id="UP000507222"/>
    </source>
</evidence>
<keyword evidence="1" id="KW-1133">Transmembrane helix</keyword>
<evidence type="ECO:0000313" key="2">
    <source>
        <dbReference type="EMBL" id="CAB4261877.1"/>
    </source>
</evidence>
<feature type="transmembrane region" description="Helical" evidence="1">
    <location>
        <begin position="22"/>
        <end position="43"/>
    </location>
</feature>